<keyword evidence="5" id="KW-1185">Reference proteome</keyword>
<sequence>MFVKNSVYLRVQARVLLRSFSISSTCAGLCCIYVSQSNMAKLRRDARKALPVHDYQSYFTNSSIDSTTVSGWNFKLFSGQPSQNYIRRWFQAVLSRAFGIQKQFPQLWRAQFLRTMTHYNFEFRSRIVIRGLTQLLHQNVHRLEYFECCEVRPIQLQRRADLKSFSHYLQLVFEIYL</sequence>
<dbReference type="AlphaFoldDB" id="A0AA86QQD5"/>
<evidence type="ECO:0000313" key="3">
    <source>
        <dbReference type="EMBL" id="CAL5976840.1"/>
    </source>
</evidence>
<dbReference type="EMBL" id="CAXDID020000007">
    <property type="protein sequence ID" value="CAL5976840.1"/>
    <property type="molecule type" value="Genomic_DNA"/>
</dbReference>
<reference evidence="1" key="1">
    <citation type="submission" date="2023-06" db="EMBL/GenBank/DDBJ databases">
        <authorList>
            <person name="Kurt Z."/>
        </authorList>
    </citation>
    <scope>NUCLEOTIDE SEQUENCE</scope>
</reference>
<comment type="caution">
    <text evidence="1">The sequence shown here is derived from an EMBL/GenBank/DDBJ whole genome shotgun (WGS) entry which is preliminary data.</text>
</comment>
<evidence type="ECO:0000313" key="1">
    <source>
        <dbReference type="EMBL" id="CAI9962288.1"/>
    </source>
</evidence>
<evidence type="ECO:0000313" key="5">
    <source>
        <dbReference type="Proteomes" id="UP001642409"/>
    </source>
</evidence>
<dbReference type="EMBL" id="CAXDID020000933">
    <property type="protein sequence ID" value="CAL6115938.1"/>
    <property type="molecule type" value="Genomic_DNA"/>
</dbReference>
<organism evidence="1">
    <name type="scientific">Hexamita inflata</name>
    <dbReference type="NCBI Taxonomy" id="28002"/>
    <lineage>
        <taxon>Eukaryota</taxon>
        <taxon>Metamonada</taxon>
        <taxon>Diplomonadida</taxon>
        <taxon>Hexamitidae</taxon>
        <taxon>Hexamitinae</taxon>
        <taxon>Hexamita</taxon>
    </lineage>
</organism>
<evidence type="ECO:0000313" key="2">
    <source>
        <dbReference type="EMBL" id="CAI9971998.1"/>
    </source>
</evidence>
<gene>
    <name evidence="3" type="ORF">HINF_LOCUS4017</name>
    <name evidence="1" type="ORF">HINF_LOCUS49933</name>
    <name evidence="2" type="ORF">HINF_LOCUS59643</name>
    <name evidence="4" type="ORF">HINF_LOCUS78845</name>
</gene>
<protein>
    <submittedName>
        <fullName evidence="3">Hypothetical_protein</fullName>
    </submittedName>
</protein>
<reference evidence="3 5" key="2">
    <citation type="submission" date="2024-07" db="EMBL/GenBank/DDBJ databases">
        <authorList>
            <person name="Akdeniz Z."/>
        </authorList>
    </citation>
    <scope>NUCLEOTIDE SEQUENCE [LARGE SCALE GENOMIC DNA]</scope>
</reference>
<dbReference type="EMBL" id="CATOUU010000952">
    <property type="protein sequence ID" value="CAI9962288.1"/>
    <property type="molecule type" value="Genomic_DNA"/>
</dbReference>
<dbReference type="EMBL" id="CATOUU010001102">
    <property type="protein sequence ID" value="CAI9971998.1"/>
    <property type="molecule type" value="Genomic_DNA"/>
</dbReference>
<name>A0AA86QQD5_9EUKA</name>
<dbReference type="Proteomes" id="UP001642409">
    <property type="component" value="Unassembled WGS sequence"/>
</dbReference>
<evidence type="ECO:0000313" key="4">
    <source>
        <dbReference type="EMBL" id="CAL6115938.1"/>
    </source>
</evidence>
<proteinExistence type="predicted"/>
<accession>A0AA86QQD5</accession>